<keyword evidence="7 10" id="KW-0472">Membrane</keyword>
<keyword evidence="8 10" id="KW-0675">Receptor</keyword>
<evidence type="ECO:0000256" key="10">
    <source>
        <dbReference type="RuleBase" id="RU351113"/>
    </source>
</evidence>
<proteinExistence type="inferred from homology"/>
<evidence type="ECO:0000256" key="4">
    <source>
        <dbReference type="ARBA" id="ARBA00022692"/>
    </source>
</evidence>
<evidence type="ECO:0000256" key="7">
    <source>
        <dbReference type="ARBA" id="ARBA00023136"/>
    </source>
</evidence>
<dbReference type="GO" id="GO:0007165">
    <property type="term" value="P:signal transduction"/>
    <property type="evidence" value="ECO:0007669"/>
    <property type="project" value="UniProtKB-KW"/>
</dbReference>
<evidence type="ECO:0000256" key="1">
    <source>
        <dbReference type="ARBA" id="ARBA00004651"/>
    </source>
</evidence>
<keyword evidence="6 10" id="KW-1133">Transmembrane helix</keyword>
<protein>
    <recommendedName>
        <fullName evidence="10">Odorant receptor</fullName>
    </recommendedName>
</protein>
<evidence type="ECO:0000256" key="8">
    <source>
        <dbReference type="ARBA" id="ARBA00023170"/>
    </source>
</evidence>
<feature type="transmembrane region" description="Helical" evidence="10">
    <location>
        <begin position="292"/>
        <end position="312"/>
    </location>
</feature>
<feature type="transmembrane region" description="Helical" evidence="10">
    <location>
        <begin position="71"/>
        <end position="90"/>
    </location>
</feature>
<comment type="caution">
    <text evidence="10">Lacks conserved residue(s) required for the propagation of feature annotation.</text>
</comment>
<dbReference type="GO" id="GO:0005886">
    <property type="term" value="C:plasma membrane"/>
    <property type="evidence" value="ECO:0007669"/>
    <property type="project" value="UniProtKB-SubCell"/>
</dbReference>
<dbReference type="PANTHER" id="PTHR21137">
    <property type="entry name" value="ODORANT RECEPTOR"/>
    <property type="match status" value="1"/>
</dbReference>
<name>A0AA38IUE7_9CUCU</name>
<keyword evidence="5 10" id="KW-0552">Olfaction</keyword>
<dbReference type="Proteomes" id="UP001168821">
    <property type="component" value="Unassembled WGS sequence"/>
</dbReference>
<reference evidence="11" key="1">
    <citation type="journal article" date="2023" name="G3 (Bethesda)">
        <title>Whole genome assemblies of Zophobas morio and Tenebrio molitor.</title>
        <authorList>
            <person name="Kaur S."/>
            <person name="Stinson S.A."/>
            <person name="diCenzo G.C."/>
        </authorList>
    </citation>
    <scope>NUCLEOTIDE SEQUENCE</scope>
    <source>
        <strain evidence="11">QUZm001</strain>
    </source>
</reference>
<sequence>MALKEEFDWKLSIKTNILMLQIMGLWPRGVKRYKPDFYKFHSTTLTVFIASSQNFFQIVKIFFVYQDLEALTATIFITCTAVLVSVKMYFFTRNGKLLKELADMLSSDLFKPVNDKQVHQVRPILQFWNFFYVVYWIMVCATVCFWSIVPFLNQSVKEKELPFPAWYPYDSKMSPLYELTYFYQVFTIWYLSLAGINMDTLIAALMMYVGIQCDVLSDNVRNLKTLSDKVGARNVNEVIIRCVKQHREIISFAQKCTQFLNMIALGQFFTSTMVITLTMFQLSLVDPLSKESFSHLFYVSAITSQIFLYSWFGNEVEIKNTQTSNSSPIDDELSIPVFQDTTFNSKS</sequence>
<keyword evidence="4 10" id="KW-0812">Transmembrane</keyword>
<comment type="similarity">
    <text evidence="10">Belongs to the insect chemoreceptor superfamily. Heteromeric odorant receptor channel (TC 1.A.69) family.</text>
</comment>
<dbReference type="PANTHER" id="PTHR21137:SF35">
    <property type="entry name" value="ODORANT RECEPTOR 19A-RELATED"/>
    <property type="match status" value="1"/>
</dbReference>
<evidence type="ECO:0000256" key="9">
    <source>
        <dbReference type="ARBA" id="ARBA00023224"/>
    </source>
</evidence>
<dbReference type="EMBL" id="JALNTZ010000002">
    <property type="protein sequence ID" value="KAJ3663315.1"/>
    <property type="molecule type" value="Genomic_DNA"/>
</dbReference>
<evidence type="ECO:0000256" key="3">
    <source>
        <dbReference type="ARBA" id="ARBA00022606"/>
    </source>
</evidence>
<dbReference type="GO" id="GO:0004984">
    <property type="term" value="F:olfactory receptor activity"/>
    <property type="evidence" value="ECO:0007669"/>
    <property type="project" value="InterPro"/>
</dbReference>
<evidence type="ECO:0000256" key="2">
    <source>
        <dbReference type="ARBA" id="ARBA00022475"/>
    </source>
</evidence>
<dbReference type="AlphaFoldDB" id="A0AA38IUE7"/>
<organism evidence="11 12">
    <name type="scientific">Zophobas morio</name>
    <dbReference type="NCBI Taxonomy" id="2755281"/>
    <lineage>
        <taxon>Eukaryota</taxon>
        <taxon>Metazoa</taxon>
        <taxon>Ecdysozoa</taxon>
        <taxon>Arthropoda</taxon>
        <taxon>Hexapoda</taxon>
        <taxon>Insecta</taxon>
        <taxon>Pterygota</taxon>
        <taxon>Neoptera</taxon>
        <taxon>Endopterygota</taxon>
        <taxon>Coleoptera</taxon>
        <taxon>Polyphaga</taxon>
        <taxon>Cucujiformia</taxon>
        <taxon>Tenebrionidae</taxon>
        <taxon>Zophobas</taxon>
    </lineage>
</organism>
<keyword evidence="12" id="KW-1185">Reference proteome</keyword>
<dbReference type="InterPro" id="IPR004117">
    <property type="entry name" value="7tm6_olfct_rcpt"/>
</dbReference>
<feature type="transmembrane region" description="Helical" evidence="10">
    <location>
        <begin position="181"/>
        <end position="211"/>
    </location>
</feature>
<comment type="subcellular location">
    <subcellularLocation>
        <location evidence="1 10">Cell membrane</location>
        <topology evidence="1 10">Multi-pass membrane protein</topology>
    </subcellularLocation>
</comment>
<comment type="caution">
    <text evidence="11">The sequence shown here is derived from an EMBL/GenBank/DDBJ whole genome shotgun (WGS) entry which is preliminary data.</text>
</comment>
<keyword evidence="3 10" id="KW-0716">Sensory transduction</keyword>
<feature type="transmembrane region" description="Helical" evidence="10">
    <location>
        <begin position="259"/>
        <end position="280"/>
    </location>
</feature>
<dbReference type="Pfam" id="PF02949">
    <property type="entry name" value="7tm_6"/>
    <property type="match status" value="1"/>
</dbReference>
<keyword evidence="2" id="KW-1003">Cell membrane</keyword>
<evidence type="ECO:0000313" key="11">
    <source>
        <dbReference type="EMBL" id="KAJ3663315.1"/>
    </source>
</evidence>
<accession>A0AA38IUE7</accession>
<feature type="transmembrane region" description="Helical" evidence="10">
    <location>
        <begin position="130"/>
        <end position="152"/>
    </location>
</feature>
<evidence type="ECO:0000256" key="6">
    <source>
        <dbReference type="ARBA" id="ARBA00022989"/>
    </source>
</evidence>
<gene>
    <name evidence="11" type="ORF">Zmor_007611</name>
</gene>
<evidence type="ECO:0000313" key="12">
    <source>
        <dbReference type="Proteomes" id="UP001168821"/>
    </source>
</evidence>
<keyword evidence="9 10" id="KW-0807">Transducer</keyword>
<evidence type="ECO:0000256" key="5">
    <source>
        <dbReference type="ARBA" id="ARBA00022725"/>
    </source>
</evidence>
<feature type="transmembrane region" description="Helical" evidence="10">
    <location>
        <begin position="42"/>
        <end position="65"/>
    </location>
</feature>
<dbReference type="GO" id="GO:0005549">
    <property type="term" value="F:odorant binding"/>
    <property type="evidence" value="ECO:0007669"/>
    <property type="project" value="InterPro"/>
</dbReference>